<protein>
    <recommendedName>
        <fullName evidence="3">Nucleotidyltransferase</fullName>
    </recommendedName>
</protein>
<reference evidence="2" key="1">
    <citation type="submission" date="2016-04" db="EMBL/GenBank/DDBJ databases">
        <title>Draft genome sequence of Paludibacter jiangxiensis strain NM7.</title>
        <authorList>
            <person name="Qiu Y."/>
            <person name="Matsuura N."/>
            <person name="Ohashi A."/>
            <person name="Tourlousse M.D."/>
            <person name="Sekiguchi Y."/>
        </authorList>
    </citation>
    <scope>NUCLEOTIDE SEQUENCE [LARGE SCALE GENOMIC DNA]</scope>
    <source>
        <strain evidence="2">NM7</strain>
    </source>
</reference>
<dbReference type="Proteomes" id="UP000076586">
    <property type="component" value="Unassembled WGS sequence"/>
</dbReference>
<evidence type="ECO:0000313" key="1">
    <source>
        <dbReference type="EMBL" id="GAT63208.1"/>
    </source>
</evidence>
<comment type="caution">
    <text evidence="1">The sequence shown here is derived from an EMBL/GenBank/DDBJ whole genome shotgun (WGS) entry which is preliminary data.</text>
</comment>
<dbReference type="OrthoDB" id="637487at2"/>
<keyword evidence="2" id="KW-1185">Reference proteome</keyword>
<dbReference type="InterPro" id="IPR039498">
    <property type="entry name" value="NTP_transf_5"/>
</dbReference>
<dbReference type="Pfam" id="PF14907">
    <property type="entry name" value="NTP_transf_5"/>
    <property type="match status" value="1"/>
</dbReference>
<dbReference type="AlphaFoldDB" id="A0A171A1B7"/>
<accession>A0A171A1B7</accession>
<name>A0A171A1B7_9BACT</name>
<reference evidence="2" key="2">
    <citation type="journal article" date="2017" name="Genome Announc.">
        <title>Draft genome sequence of Paludibacter jiangxiensis NM7(T), a propionate-producing fermentative bacterium.</title>
        <authorList>
            <person name="Qiu Y.-L."/>
            <person name="Tourlousse D.M."/>
            <person name="Matsuura N."/>
            <person name="Ohashi A."/>
            <person name="Sekiguchi Y."/>
        </authorList>
    </citation>
    <scope>NUCLEOTIDE SEQUENCE [LARGE SCALE GENOMIC DNA]</scope>
    <source>
        <strain evidence="2">NM7</strain>
    </source>
</reference>
<proteinExistence type="predicted"/>
<gene>
    <name evidence="1" type="ORF">PJIAN_3523</name>
</gene>
<dbReference type="RefSeq" id="WP_068704169.1">
    <property type="nucleotide sequence ID" value="NZ_BDCR01000003.1"/>
</dbReference>
<evidence type="ECO:0000313" key="2">
    <source>
        <dbReference type="Proteomes" id="UP000076586"/>
    </source>
</evidence>
<sequence>MISETFTRERLHDRHRLSHQQIDGLLGENRSREFLAEKMQVLNKIRYFIQIVDLLQQNQIGFICLKGPVLSQQLYGNPSLRLSHDVDILLTDRSDMTKVNSLLTEHDYVGVDNLSWPEELSRQKILMDCVHHLAYEHKANQFMVEIHWSVSEPFPLKAKIFRQIAENNRQQIAFGGREVAVFAPELNLLYLVIHGSKHGWQRLKWLVDIKDFPFETINADRWHGLVRQLKAGRMVSQIGFLLNYFFQINQPLFTQIPIPRLLKSYPLALIDEEVLLQRPISDGIVGIRYKFLLCNTLSYKWRAFLTSAIIPIDLFRIKSSFRIVYFIYRPYSYIKRRLNYAK</sequence>
<dbReference type="EMBL" id="BDCR01000003">
    <property type="protein sequence ID" value="GAT63208.1"/>
    <property type="molecule type" value="Genomic_DNA"/>
</dbReference>
<organism evidence="1 2">
    <name type="scientific">Paludibacter jiangxiensis</name>
    <dbReference type="NCBI Taxonomy" id="681398"/>
    <lineage>
        <taxon>Bacteria</taxon>
        <taxon>Pseudomonadati</taxon>
        <taxon>Bacteroidota</taxon>
        <taxon>Bacteroidia</taxon>
        <taxon>Bacteroidales</taxon>
        <taxon>Paludibacteraceae</taxon>
        <taxon>Paludibacter</taxon>
    </lineage>
</organism>
<evidence type="ECO:0008006" key="3">
    <source>
        <dbReference type="Google" id="ProtNLM"/>
    </source>
</evidence>
<dbReference type="STRING" id="681398.PJIAN_3523"/>